<organism evidence="2 3">
    <name type="scientific">Flavobacterium franklandianum</name>
    <dbReference type="NCBI Taxonomy" id="2594430"/>
    <lineage>
        <taxon>Bacteria</taxon>
        <taxon>Pseudomonadati</taxon>
        <taxon>Bacteroidota</taxon>
        <taxon>Flavobacteriia</taxon>
        <taxon>Flavobacteriales</taxon>
        <taxon>Flavobacteriaceae</taxon>
        <taxon>Flavobacterium</taxon>
    </lineage>
</organism>
<dbReference type="Proteomes" id="UP000318585">
    <property type="component" value="Unassembled WGS sequence"/>
</dbReference>
<dbReference type="InterPro" id="IPR011008">
    <property type="entry name" value="Dimeric_a/b-barrel"/>
</dbReference>
<dbReference type="EMBL" id="VJZR01000020">
    <property type="protein sequence ID" value="TRX16062.1"/>
    <property type="molecule type" value="Genomic_DNA"/>
</dbReference>
<proteinExistence type="predicted"/>
<dbReference type="RefSeq" id="WP_144072077.1">
    <property type="nucleotide sequence ID" value="NZ_VJZR01000020.1"/>
</dbReference>
<sequence length="270" mass="31270">MKIIRALSLLVLVLTISSFTKIFTNLIIPARSVAVEREFYQLKTYILKTDQQVEKMDKYLKEAYIPGLKNLGIKSIGVFKPIKNENDSIKKIIVLIPFSSMSQFLSLDEKLAKDKTYLAKGADYLNTLYSQPTYKRIESILLRAFPDHPILIPSKLDSPRANRVYELRNYESATEAYHKNKVEMFNAGGEIKLFNRLECNAVFYAQVISGPKMPNLMYMTTYANQESRDAHWKAFSDSPEWKSLIAIEKYKNNISHIDKIFLYPTEYSDY</sequence>
<reference evidence="2 3" key="1">
    <citation type="submission" date="2019-07" db="EMBL/GenBank/DDBJ databases">
        <title>Novel species of Flavobacterium.</title>
        <authorList>
            <person name="Liu Q."/>
            <person name="Xin Y.-H."/>
        </authorList>
    </citation>
    <scope>NUCLEOTIDE SEQUENCE [LARGE SCALE GENOMIC DNA]</scope>
    <source>
        <strain evidence="2 3">LB3P56</strain>
    </source>
</reference>
<keyword evidence="3" id="KW-1185">Reference proteome</keyword>
<dbReference type="AlphaFoldDB" id="A0A553C6M8"/>
<evidence type="ECO:0000313" key="2">
    <source>
        <dbReference type="EMBL" id="TRX16062.1"/>
    </source>
</evidence>
<dbReference type="Pfam" id="PF07978">
    <property type="entry name" value="NIPSNAP"/>
    <property type="match status" value="1"/>
</dbReference>
<dbReference type="SUPFAM" id="SSF54909">
    <property type="entry name" value="Dimeric alpha+beta barrel"/>
    <property type="match status" value="2"/>
</dbReference>
<name>A0A553C6M8_9FLAO</name>
<evidence type="ECO:0000259" key="1">
    <source>
        <dbReference type="Pfam" id="PF07978"/>
    </source>
</evidence>
<dbReference type="InterPro" id="IPR012577">
    <property type="entry name" value="NIPSNAP"/>
</dbReference>
<comment type="caution">
    <text evidence="2">The sequence shown here is derived from an EMBL/GenBank/DDBJ whole genome shotgun (WGS) entry which is preliminary data.</text>
</comment>
<gene>
    <name evidence="2" type="ORF">FNW17_15135</name>
</gene>
<accession>A0A553C6M8</accession>
<dbReference type="OrthoDB" id="192769at2"/>
<feature type="domain" description="NIPSNAP" evidence="1">
    <location>
        <begin position="165"/>
        <end position="268"/>
    </location>
</feature>
<protein>
    <submittedName>
        <fullName evidence="2">NIPSNAP family containing protein</fullName>
    </submittedName>
</protein>
<evidence type="ECO:0000313" key="3">
    <source>
        <dbReference type="Proteomes" id="UP000318585"/>
    </source>
</evidence>
<dbReference type="Gene3D" id="3.30.70.100">
    <property type="match status" value="2"/>
</dbReference>